<sequence length="53" mass="5973">MAIVAPWYSVLESDRNVHHNSSLCTEGNNIEAKNRRAGTDGRPLCENCKTREQ</sequence>
<proteinExistence type="predicted"/>
<organism evidence="1">
    <name type="scientific">marine sediment metagenome</name>
    <dbReference type="NCBI Taxonomy" id="412755"/>
    <lineage>
        <taxon>unclassified sequences</taxon>
        <taxon>metagenomes</taxon>
        <taxon>ecological metagenomes</taxon>
    </lineage>
</organism>
<dbReference type="EMBL" id="LAZR01035097">
    <property type="protein sequence ID" value="KKL28441.1"/>
    <property type="molecule type" value="Genomic_DNA"/>
</dbReference>
<name>A0A0F9EF08_9ZZZZ</name>
<accession>A0A0F9EF08</accession>
<protein>
    <submittedName>
        <fullName evidence="1">Uncharacterized protein</fullName>
    </submittedName>
</protein>
<gene>
    <name evidence="1" type="ORF">LCGC14_2375090</name>
</gene>
<reference evidence="1" key="1">
    <citation type="journal article" date="2015" name="Nature">
        <title>Complex archaea that bridge the gap between prokaryotes and eukaryotes.</title>
        <authorList>
            <person name="Spang A."/>
            <person name="Saw J.H."/>
            <person name="Jorgensen S.L."/>
            <person name="Zaremba-Niedzwiedzka K."/>
            <person name="Martijn J."/>
            <person name="Lind A.E."/>
            <person name="van Eijk R."/>
            <person name="Schleper C."/>
            <person name="Guy L."/>
            <person name="Ettema T.J."/>
        </authorList>
    </citation>
    <scope>NUCLEOTIDE SEQUENCE</scope>
</reference>
<evidence type="ECO:0000313" key="1">
    <source>
        <dbReference type="EMBL" id="KKL28441.1"/>
    </source>
</evidence>
<comment type="caution">
    <text evidence="1">The sequence shown here is derived from an EMBL/GenBank/DDBJ whole genome shotgun (WGS) entry which is preliminary data.</text>
</comment>
<dbReference type="AlphaFoldDB" id="A0A0F9EF08"/>